<protein>
    <recommendedName>
        <fullName evidence="9">DNA 3'-5' helicase</fullName>
        <ecNumber evidence="9">5.6.2.4</ecNumber>
    </recommendedName>
</protein>
<evidence type="ECO:0000313" key="14">
    <source>
        <dbReference type="Proteomes" id="UP000005259"/>
    </source>
</evidence>
<gene>
    <name evidence="13" type="ORF">BTG_16365</name>
</gene>
<evidence type="ECO:0000256" key="5">
    <source>
        <dbReference type="ARBA" id="ARBA00022840"/>
    </source>
</evidence>
<dbReference type="GO" id="GO:0003677">
    <property type="term" value="F:DNA binding"/>
    <property type="evidence" value="ECO:0007669"/>
    <property type="project" value="UniProtKB-KW"/>
</dbReference>
<evidence type="ECO:0000256" key="11">
    <source>
        <dbReference type="PROSITE-ProRule" id="PRU00560"/>
    </source>
</evidence>
<dbReference type="AlphaFoldDB" id="A0A9W3NY54"/>
<evidence type="ECO:0000256" key="8">
    <source>
        <dbReference type="ARBA" id="ARBA00034617"/>
    </source>
</evidence>
<dbReference type="EC" id="5.6.2.4" evidence="9"/>
<keyword evidence="3 11" id="KW-0378">Hydrolase</keyword>
<dbReference type="InterPro" id="IPR013986">
    <property type="entry name" value="DExx_box_DNA_helicase_dom_sf"/>
</dbReference>
<dbReference type="PROSITE" id="PS51198">
    <property type="entry name" value="UVRD_HELICASE_ATP_BIND"/>
    <property type="match status" value="1"/>
</dbReference>
<keyword evidence="2 11" id="KW-0547">Nucleotide-binding</keyword>
<keyword evidence="4 11" id="KW-0347">Helicase</keyword>
<dbReference type="Gene3D" id="1.10.486.10">
    <property type="entry name" value="PCRA, domain 4"/>
    <property type="match status" value="1"/>
</dbReference>
<sequence>MDNIIQMLNDEQRNAATSTSQYLKVSAGPGTGKTSTLAARILHLQTTEELSSDNILAISFSRSAKKQLINRLYEYTAINGSGSLIEILTFHSLAHRIIRHGIFYKESNLRTGFHILPTTKIILEKPDLIKDLCKEYTNREIVASSLSRALNMIRQGFEGVVYKHWQEIDLYTEFRVPLDSGQRVIITGKDMIEFWKRIQRVNLIKNQTDYQGLITESLEILTKESYTYEQITTNLRHILVDEFQDTSLAQETLLFQLAGVDKHIMVVGDKNQAIYTFNGSNHGNIQHFYEHFYNKHPLKTEEVYLNKNYRSTQEIIALSNHFIQENIIEPNNKTDSGITPYIINTPTIELAAEYIAQQVHHLKEHKNASYEDICILYRKNSTYSPQANQVKTALHSIGIPYKDDLIDKEEKLNLKESLLHICDEYPSASLQELVHLLAEEPMKEFVLNAMEDGALDTDDLIDFIIELDDFVPEDIHDSVTIRSVHSSKGQEYPIVFILFLGDKQFPHGSNPNIAEERRLLYVGITRAQKRLFLLGQHGIHFDDFLSNCKTAPNTKYEVLYSLTEESQSIKMSNTDIQLIKETEQQQLLEDLKKQQLLEDAMTDW</sequence>
<dbReference type="PANTHER" id="PTHR11070">
    <property type="entry name" value="UVRD / RECB / PCRA DNA HELICASE FAMILY MEMBER"/>
    <property type="match status" value="1"/>
</dbReference>
<dbReference type="Proteomes" id="UP000005259">
    <property type="component" value="Chromosome"/>
</dbReference>
<evidence type="ECO:0000256" key="6">
    <source>
        <dbReference type="ARBA" id="ARBA00023125"/>
    </source>
</evidence>
<evidence type="ECO:0000256" key="10">
    <source>
        <dbReference type="ARBA" id="ARBA00048988"/>
    </source>
</evidence>
<evidence type="ECO:0000259" key="12">
    <source>
        <dbReference type="PROSITE" id="PS51198"/>
    </source>
</evidence>
<dbReference type="EMBL" id="CP003752">
    <property type="protein sequence ID" value="AFQ16715.1"/>
    <property type="molecule type" value="Genomic_DNA"/>
</dbReference>
<dbReference type="Pfam" id="PF13361">
    <property type="entry name" value="UvrD_C"/>
    <property type="match status" value="2"/>
</dbReference>
<dbReference type="GO" id="GO:0043138">
    <property type="term" value="F:3'-5' DNA helicase activity"/>
    <property type="evidence" value="ECO:0007669"/>
    <property type="project" value="UniProtKB-EC"/>
</dbReference>
<dbReference type="Pfam" id="PF00580">
    <property type="entry name" value="UvrD-helicase"/>
    <property type="match status" value="1"/>
</dbReference>
<keyword evidence="5 11" id="KW-0067">ATP-binding</keyword>
<evidence type="ECO:0000256" key="9">
    <source>
        <dbReference type="ARBA" id="ARBA00034808"/>
    </source>
</evidence>
<dbReference type="PANTHER" id="PTHR11070:SF2">
    <property type="entry name" value="ATP-DEPENDENT DNA HELICASE SRS2"/>
    <property type="match status" value="1"/>
</dbReference>
<proteinExistence type="inferred from homology"/>
<name>A0A9W3NY54_BACTU</name>
<dbReference type="InterPro" id="IPR027417">
    <property type="entry name" value="P-loop_NTPase"/>
</dbReference>
<comment type="similarity">
    <text evidence="1">Belongs to the helicase family. UvrD subfamily.</text>
</comment>
<dbReference type="SUPFAM" id="SSF52540">
    <property type="entry name" value="P-loop containing nucleoside triphosphate hydrolases"/>
    <property type="match status" value="1"/>
</dbReference>
<dbReference type="CDD" id="cd17932">
    <property type="entry name" value="DEXQc_UvrD"/>
    <property type="match status" value="1"/>
</dbReference>
<dbReference type="Gene3D" id="3.40.50.300">
    <property type="entry name" value="P-loop containing nucleotide triphosphate hydrolases"/>
    <property type="match status" value="3"/>
</dbReference>
<evidence type="ECO:0000256" key="2">
    <source>
        <dbReference type="ARBA" id="ARBA00022741"/>
    </source>
</evidence>
<feature type="domain" description="UvrD-like helicase ATP-binding" evidence="12">
    <location>
        <begin position="6"/>
        <end position="312"/>
    </location>
</feature>
<evidence type="ECO:0000256" key="4">
    <source>
        <dbReference type="ARBA" id="ARBA00022806"/>
    </source>
</evidence>
<evidence type="ECO:0000256" key="1">
    <source>
        <dbReference type="ARBA" id="ARBA00009922"/>
    </source>
</evidence>
<comment type="catalytic activity">
    <reaction evidence="10">
        <text>ATP + H2O = ADP + phosphate + H(+)</text>
        <dbReference type="Rhea" id="RHEA:13065"/>
        <dbReference type="ChEBI" id="CHEBI:15377"/>
        <dbReference type="ChEBI" id="CHEBI:15378"/>
        <dbReference type="ChEBI" id="CHEBI:30616"/>
        <dbReference type="ChEBI" id="CHEBI:43474"/>
        <dbReference type="ChEBI" id="CHEBI:456216"/>
        <dbReference type="EC" id="5.6.2.4"/>
    </reaction>
</comment>
<dbReference type="GO" id="GO:0016787">
    <property type="term" value="F:hydrolase activity"/>
    <property type="evidence" value="ECO:0007669"/>
    <property type="project" value="UniProtKB-UniRule"/>
</dbReference>
<keyword evidence="7" id="KW-0413">Isomerase</keyword>
<comment type="catalytic activity">
    <reaction evidence="8">
        <text>Couples ATP hydrolysis with the unwinding of duplex DNA by translocating in the 3'-5' direction.</text>
        <dbReference type="EC" id="5.6.2.4"/>
    </reaction>
</comment>
<dbReference type="InterPro" id="IPR000212">
    <property type="entry name" value="DNA_helicase_UvrD/REP"/>
</dbReference>
<organism evidence="13 14">
    <name type="scientific">Bacillus thuringiensis HD-771</name>
    <dbReference type="NCBI Taxonomy" id="1218175"/>
    <lineage>
        <taxon>Bacteria</taxon>
        <taxon>Bacillati</taxon>
        <taxon>Bacillota</taxon>
        <taxon>Bacilli</taxon>
        <taxon>Bacillales</taxon>
        <taxon>Bacillaceae</taxon>
        <taxon>Bacillus</taxon>
        <taxon>Bacillus cereus group</taxon>
    </lineage>
</organism>
<reference evidence="13 14" key="1">
    <citation type="submission" date="2012-08" db="EMBL/GenBank/DDBJ databases">
        <authorList>
            <person name="Doggett N."/>
            <person name="Teshima H."/>
            <person name="Bruce D."/>
            <person name="Detter J.C."/>
            <person name="Johnson S.L."/>
            <person name="Han C."/>
        </authorList>
    </citation>
    <scope>NUCLEOTIDE SEQUENCE [LARGE SCALE GENOMIC DNA]</scope>
    <source>
        <strain evidence="13 14">HD-771</strain>
    </source>
</reference>
<dbReference type="InterPro" id="IPR014016">
    <property type="entry name" value="UvrD-like_ATP-bd"/>
</dbReference>
<evidence type="ECO:0000256" key="7">
    <source>
        <dbReference type="ARBA" id="ARBA00023235"/>
    </source>
</evidence>
<evidence type="ECO:0000256" key="3">
    <source>
        <dbReference type="ARBA" id="ARBA00022801"/>
    </source>
</evidence>
<dbReference type="KEGG" id="bti:BTG_16365"/>
<feature type="binding site" evidence="11">
    <location>
        <begin position="27"/>
        <end position="34"/>
    </location>
    <ligand>
        <name>ATP</name>
        <dbReference type="ChEBI" id="CHEBI:30616"/>
    </ligand>
</feature>
<dbReference type="Gene3D" id="1.10.10.160">
    <property type="match status" value="1"/>
</dbReference>
<dbReference type="InterPro" id="IPR014017">
    <property type="entry name" value="DNA_helicase_UvrD-like_C"/>
</dbReference>
<dbReference type="GO" id="GO:0000725">
    <property type="term" value="P:recombinational repair"/>
    <property type="evidence" value="ECO:0007669"/>
    <property type="project" value="TreeGrafter"/>
</dbReference>
<dbReference type="RefSeq" id="WP_014894829.1">
    <property type="nucleotide sequence ID" value="NC_018500.1"/>
</dbReference>
<evidence type="ECO:0000313" key="13">
    <source>
        <dbReference type="EMBL" id="AFQ16715.1"/>
    </source>
</evidence>
<dbReference type="GO" id="GO:0005524">
    <property type="term" value="F:ATP binding"/>
    <property type="evidence" value="ECO:0007669"/>
    <property type="project" value="UniProtKB-UniRule"/>
</dbReference>
<accession>A0A9W3NY54</accession>
<keyword evidence="6" id="KW-0238">DNA-binding</keyword>